<proteinExistence type="predicted"/>
<accession>A0A9W7W4U1</accession>
<comment type="caution">
    <text evidence="3">The sequence shown here is derived from an EMBL/GenBank/DDBJ whole genome shotgun (WGS) entry which is preliminary data.</text>
</comment>
<reference evidence="3 4" key="1">
    <citation type="journal article" date="2018" name="IMA Fungus">
        <title>IMA Genome-F 10: Nine draft genome sequences of Claviceps purpurea s.lat., including C. arundinis, C. humidiphila, and C. cf. spartinae, pseudomolecules for the pitch canker pathogen Fusarium circinatum, draft genome of Davidsoniella eucalypti, Grosmannia galeiformis, Quambalaria eucalypti, and Teratosphaeria destructans.</title>
        <authorList>
            <person name="Wingfield B.D."/>
            <person name="Liu M."/>
            <person name="Nguyen H.D."/>
            <person name="Lane F.A."/>
            <person name="Morgan S.W."/>
            <person name="De Vos L."/>
            <person name="Wilken P.M."/>
            <person name="Duong T.A."/>
            <person name="Aylward J."/>
            <person name="Coetzee M.P."/>
            <person name="Dadej K."/>
            <person name="De Beer Z.W."/>
            <person name="Findlay W."/>
            <person name="Havenga M."/>
            <person name="Kolarik M."/>
            <person name="Menzies J.G."/>
            <person name="Naidoo K."/>
            <person name="Pochopski O."/>
            <person name="Shoukouhi P."/>
            <person name="Santana Q.C."/>
            <person name="Seifert K.A."/>
            <person name="Soal N."/>
            <person name="Steenkamp E.T."/>
            <person name="Tatham C.T."/>
            <person name="van der Nest M.A."/>
            <person name="Wingfield M.J."/>
        </authorList>
    </citation>
    <scope>NUCLEOTIDE SEQUENCE [LARGE SCALE GENOMIC DNA]</scope>
    <source>
        <strain evidence="3">CMW44962</strain>
    </source>
</reference>
<dbReference type="Gene3D" id="3.30.430.10">
    <property type="entry name" value="Killer Toxin P4, subunit A"/>
    <property type="match status" value="1"/>
</dbReference>
<gene>
    <name evidence="3" type="ORF">Tdes44962_MAKER08163</name>
</gene>
<keyword evidence="1" id="KW-0732">Signal</keyword>
<dbReference type="AlphaFoldDB" id="A0A9W7W4U1"/>
<name>A0A9W7W4U1_9PEZI</name>
<dbReference type="EMBL" id="RIBY02000691">
    <property type="protein sequence ID" value="KAH9838844.1"/>
    <property type="molecule type" value="Genomic_DNA"/>
</dbReference>
<keyword evidence="4" id="KW-1185">Reference proteome</keyword>
<dbReference type="Pfam" id="PF09044">
    <property type="entry name" value="Kp4"/>
    <property type="match status" value="1"/>
</dbReference>
<dbReference type="Proteomes" id="UP001138500">
    <property type="component" value="Unassembled WGS sequence"/>
</dbReference>
<dbReference type="InterPro" id="IPR011329">
    <property type="entry name" value="Killer_tox_Kp4/SMK"/>
</dbReference>
<feature type="domain" description="Killer toxin Kp4" evidence="2">
    <location>
        <begin position="31"/>
        <end position="153"/>
    </location>
</feature>
<sequence>MKISGVPFRKDLVLSKMHAPFFLPLLLSSLILAGSKGLNCQGSSACGSFSTDHGAVFDAIDIISGYIESLDDGLARSEVDGHIACWDVSSNVLNGGVCAFIQKTSDEFTGAQIKALMAELSNHCGGNCGSIPTGYLDGDNNVYNGELTVNYVSKPKGCNGICSGWLGP</sequence>
<dbReference type="InterPro" id="IPR015131">
    <property type="entry name" value="Killer_tox_Kp4"/>
</dbReference>
<dbReference type="SUPFAM" id="SSF55221">
    <property type="entry name" value="Yeast killer toxins"/>
    <property type="match status" value="1"/>
</dbReference>
<reference evidence="3 4" key="2">
    <citation type="journal article" date="2021" name="Curr. Genet.">
        <title>Genetic response to nitrogen starvation in the aggressive Eucalyptus foliar pathogen Teratosphaeria destructans.</title>
        <authorList>
            <person name="Havenga M."/>
            <person name="Wingfield B.D."/>
            <person name="Wingfield M.J."/>
            <person name="Dreyer L.L."/>
            <person name="Roets F."/>
            <person name="Aylward J."/>
        </authorList>
    </citation>
    <scope>NUCLEOTIDE SEQUENCE [LARGE SCALE GENOMIC DNA]</scope>
    <source>
        <strain evidence="3">CMW44962</strain>
    </source>
</reference>
<protein>
    <submittedName>
        <fullName evidence="3">Killer toxin</fullName>
    </submittedName>
</protein>
<evidence type="ECO:0000313" key="4">
    <source>
        <dbReference type="Proteomes" id="UP001138500"/>
    </source>
</evidence>
<dbReference type="GO" id="GO:0005576">
    <property type="term" value="C:extracellular region"/>
    <property type="evidence" value="ECO:0007669"/>
    <property type="project" value="InterPro"/>
</dbReference>
<feature type="signal peptide" evidence="1">
    <location>
        <begin position="1"/>
        <end position="37"/>
    </location>
</feature>
<evidence type="ECO:0000256" key="1">
    <source>
        <dbReference type="SAM" id="SignalP"/>
    </source>
</evidence>
<evidence type="ECO:0000259" key="2">
    <source>
        <dbReference type="Pfam" id="PF09044"/>
    </source>
</evidence>
<feature type="chain" id="PRO_5040902216" evidence="1">
    <location>
        <begin position="38"/>
        <end position="168"/>
    </location>
</feature>
<dbReference type="OrthoDB" id="4177994at2759"/>
<evidence type="ECO:0000313" key="3">
    <source>
        <dbReference type="EMBL" id="KAH9838844.1"/>
    </source>
</evidence>
<organism evidence="3 4">
    <name type="scientific">Teratosphaeria destructans</name>
    <dbReference type="NCBI Taxonomy" id="418781"/>
    <lineage>
        <taxon>Eukaryota</taxon>
        <taxon>Fungi</taxon>
        <taxon>Dikarya</taxon>
        <taxon>Ascomycota</taxon>
        <taxon>Pezizomycotina</taxon>
        <taxon>Dothideomycetes</taxon>
        <taxon>Dothideomycetidae</taxon>
        <taxon>Mycosphaerellales</taxon>
        <taxon>Teratosphaeriaceae</taxon>
        <taxon>Teratosphaeria</taxon>
    </lineage>
</organism>